<evidence type="ECO:0000313" key="1">
    <source>
        <dbReference type="EMBL" id="TRA88087.1"/>
    </source>
</evidence>
<gene>
    <name evidence="1" type="ORF">EXN24_16165</name>
</gene>
<sequence>MRAGIHEMDRRMYCPLLMYSRHQKSKRNIQLNSRESFNPAALEIIVAVRFGHILTTAQHPPIQRQK</sequence>
<organism evidence="1 2">
    <name type="scientific">Rhizobium rhizogenes</name>
    <name type="common">Agrobacterium rhizogenes</name>
    <dbReference type="NCBI Taxonomy" id="359"/>
    <lineage>
        <taxon>Bacteria</taxon>
        <taxon>Pseudomonadati</taxon>
        <taxon>Pseudomonadota</taxon>
        <taxon>Alphaproteobacteria</taxon>
        <taxon>Hyphomicrobiales</taxon>
        <taxon>Rhizobiaceae</taxon>
        <taxon>Rhizobium/Agrobacterium group</taxon>
        <taxon>Rhizobium</taxon>
    </lineage>
</organism>
<dbReference type="AlphaFoldDB" id="A0AA94VCF7"/>
<comment type="caution">
    <text evidence="1">The sequence shown here is derived from an EMBL/GenBank/DDBJ whole genome shotgun (WGS) entry which is preliminary data.</text>
</comment>
<reference evidence="1 2" key="1">
    <citation type="journal article" date="2019" name="Appl. Microbiol. Biotechnol.">
        <title>Differential efficiency of wild type rhizogenic strains for rol gene transformation of plants.</title>
        <authorList>
            <person name="Desmet S."/>
            <person name="De Keyser E."/>
            <person name="Van Vaerenbergh J."/>
            <person name="Baeyen S."/>
            <person name="Van Huylenbroeck J."/>
            <person name="Geelen D."/>
            <person name="Dhooghe E."/>
        </authorList>
    </citation>
    <scope>NUCLEOTIDE SEQUENCE [LARGE SCALE GENOMIC DNA]</scope>
    <source>
        <strain evidence="1 2">B 4.1</strain>
    </source>
</reference>
<proteinExistence type="predicted"/>
<name>A0AA94VCF7_RHIRH</name>
<protein>
    <submittedName>
        <fullName evidence="1">Uncharacterized protein</fullName>
    </submittedName>
</protein>
<evidence type="ECO:0000313" key="2">
    <source>
        <dbReference type="Proteomes" id="UP000320858"/>
    </source>
</evidence>
<accession>A0AA94VCF7</accession>
<dbReference type="Proteomes" id="UP000320858">
    <property type="component" value="Unassembled WGS sequence"/>
</dbReference>
<dbReference type="EMBL" id="SGOB01000003">
    <property type="protein sequence ID" value="TRA88087.1"/>
    <property type="molecule type" value="Genomic_DNA"/>
</dbReference>